<dbReference type="AlphaFoldDB" id="A0A1E7YWZ4"/>
<dbReference type="InterPro" id="IPR027417">
    <property type="entry name" value="P-loop_NTPase"/>
</dbReference>
<reference evidence="1 2" key="1">
    <citation type="submission" date="2016-06" db="EMBL/GenBank/DDBJ databases">
        <title>Gene turnover analysis identifies the evolutionary adaptation of the extremophile Acidithiobacillus caldus.</title>
        <authorList>
            <person name="Zhang X."/>
        </authorList>
    </citation>
    <scope>NUCLEOTIDE SEQUENCE [LARGE SCALE GENOMIC DNA]</scope>
    <source>
        <strain evidence="1 2">S1</strain>
    </source>
</reference>
<sequence length="346" mass="37920">MTRPEPIAPEEVLPPKPPLFRSVGELLSQPLRVRWAIKGILEAETVCSLIAAPASGKSFLALDLLASIATGHPWHDHEVREQGPCLYLCGEGHGGIQRRLLAWALAHPEANLDHAPLYISERTITLDQSGAKAIADEIERLGIGPRWVAVDTLARHLLGDESSARDMAEFFAVIDDLRAQFHCGFLIVHHTARGTDRARGSTAILGAMDKELTVARAEDGSISLRATKVKDGQEWGPLWFKLNGVKVGFDTETQEDVWSAVLVPTDSPEDAPDENEEHVLVTLRGLYDRARENLAESGGKGAPRVSAAELKGAVRLPKTSFYRARKQLLEDGRLILEGAYVYLPEN</sequence>
<gene>
    <name evidence="1" type="ORF">BAE30_06290</name>
</gene>
<organism evidence="1 2">
    <name type="scientific">Acidithiobacillus caldus</name>
    <dbReference type="NCBI Taxonomy" id="33059"/>
    <lineage>
        <taxon>Bacteria</taxon>
        <taxon>Pseudomonadati</taxon>
        <taxon>Pseudomonadota</taxon>
        <taxon>Acidithiobacillia</taxon>
        <taxon>Acidithiobacillales</taxon>
        <taxon>Acidithiobacillaceae</taxon>
        <taxon>Acidithiobacillus</taxon>
    </lineage>
</organism>
<comment type="caution">
    <text evidence="1">The sequence shown here is derived from an EMBL/GenBank/DDBJ whole genome shotgun (WGS) entry which is preliminary data.</text>
</comment>
<dbReference type="Pfam" id="PF13481">
    <property type="entry name" value="AAA_25"/>
    <property type="match status" value="1"/>
</dbReference>
<dbReference type="Gene3D" id="3.40.50.300">
    <property type="entry name" value="P-loop containing nucleotide triphosphate hydrolases"/>
    <property type="match status" value="1"/>
</dbReference>
<dbReference type="Proteomes" id="UP000175707">
    <property type="component" value="Unassembled WGS sequence"/>
</dbReference>
<name>A0A1E7YWZ4_9PROT</name>
<proteinExistence type="predicted"/>
<evidence type="ECO:0000313" key="1">
    <source>
        <dbReference type="EMBL" id="OFC61021.1"/>
    </source>
</evidence>
<dbReference type="SUPFAM" id="SSF52540">
    <property type="entry name" value="P-loop containing nucleoside triphosphate hydrolases"/>
    <property type="match status" value="1"/>
</dbReference>
<dbReference type="EMBL" id="LZYH01000449">
    <property type="protein sequence ID" value="OFC61021.1"/>
    <property type="molecule type" value="Genomic_DNA"/>
</dbReference>
<evidence type="ECO:0008006" key="3">
    <source>
        <dbReference type="Google" id="ProtNLM"/>
    </source>
</evidence>
<accession>A0A1E7YWZ4</accession>
<protein>
    <recommendedName>
        <fullName evidence="3">AAA family ATPase</fullName>
    </recommendedName>
</protein>
<evidence type="ECO:0000313" key="2">
    <source>
        <dbReference type="Proteomes" id="UP000175707"/>
    </source>
</evidence>